<evidence type="ECO:0000256" key="2">
    <source>
        <dbReference type="ARBA" id="ARBA00022475"/>
    </source>
</evidence>
<comment type="caution">
    <text evidence="8">The sequence shown here is derived from an EMBL/GenBank/DDBJ whole genome shotgun (WGS) entry which is preliminary data.</text>
</comment>
<proteinExistence type="predicted"/>
<dbReference type="Gene3D" id="1.20.58.220">
    <property type="entry name" value="Phosphate transport system protein phou homolog 2, domain 2"/>
    <property type="match status" value="1"/>
</dbReference>
<dbReference type="Proteomes" id="UP000310532">
    <property type="component" value="Unassembled WGS sequence"/>
</dbReference>
<comment type="subcellular location">
    <subcellularLocation>
        <location evidence="1">Cell membrane</location>
        <topology evidence="1">Multi-pass membrane protein</topology>
    </subcellularLocation>
</comment>
<keyword evidence="3 6" id="KW-0812">Transmembrane</keyword>
<dbReference type="PANTHER" id="PTHR10010:SF46">
    <property type="entry name" value="SODIUM-DEPENDENT PHOSPHATE TRANSPORT PROTEIN 2B"/>
    <property type="match status" value="1"/>
</dbReference>
<accession>A0A4S2B586</accession>
<keyword evidence="9" id="KW-1185">Reference proteome</keyword>
<feature type="transmembrane region" description="Helical" evidence="6">
    <location>
        <begin position="255"/>
        <end position="273"/>
    </location>
</feature>
<dbReference type="InterPro" id="IPR004633">
    <property type="entry name" value="NaPi_cotrn-rel/YqeW-like"/>
</dbReference>
<dbReference type="NCBIfam" id="NF037997">
    <property type="entry name" value="Na_Pi_symport"/>
    <property type="match status" value="1"/>
</dbReference>
<protein>
    <submittedName>
        <fullName evidence="8">Na/Pi cotransporter family protein</fullName>
    </submittedName>
</protein>
<organism evidence="8 9">
    <name type="scientific">Bacteroides muris</name>
    <name type="common">ex Afrizal et al. 2022</name>
    <dbReference type="NCBI Taxonomy" id="2516960"/>
    <lineage>
        <taxon>Bacteria</taxon>
        <taxon>Pseudomonadati</taxon>
        <taxon>Bacteroidota</taxon>
        <taxon>Bacteroidia</taxon>
        <taxon>Bacteroidales</taxon>
        <taxon>Bacteroidaceae</taxon>
        <taxon>Bacteroides</taxon>
    </lineage>
</organism>
<dbReference type="Pfam" id="PF02690">
    <property type="entry name" value="Na_Pi_cotrans"/>
    <property type="match status" value="2"/>
</dbReference>
<feature type="transmembrane region" description="Helical" evidence="6">
    <location>
        <begin position="141"/>
        <end position="158"/>
    </location>
</feature>
<gene>
    <name evidence="8" type="ORF">E5355_01290</name>
</gene>
<feature type="transmembrane region" description="Helical" evidence="6">
    <location>
        <begin position="178"/>
        <end position="197"/>
    </location>
</feature>
<dbReference type="InterPro" id="IPR003841">
    <property type="entry name" value="Na/Pi_transpt"/>
</dbReference>
<dbReference type="GO" id="GO:0005436">
    <property type="term" value="F:sodium:phosphate symporter activity"/>
    <property type="evidence" value="ECO:0007669"/>
    <property type="project" value="InterPro"/>
</dbReference>
<dbReference type="InterPro" id="IPR026022">
    <property type="entry name" value="PhoU_dom"/>
</dbReference>
<feature type="transmembrane region" description="Helical" evidence="6">
    <location>
        <begin position="87"/>
        <end position="107"/>
    </location>
</feature>
<evidence type="ECO:0000256" key="4">
    <source>
        <dbReference type="ARBA" id="ARBA00022989"/>
    </source>
</evidence>
<feature type="transmembrane region" description="Helical" evidence="6">
    <location>
        <begin position="293"/>
        <end position="316"/>
    </location>
</feature>
<feature type="transmembrane region" description="Helical" evidence="6">
    <location>
        <begin position="50"/>
        <end position="75"/>
    </location>
</feature>
<evidence type="ECO:0000313" key="9">
    <source>
        <dbReference type="Proteomes" id="UP000310532"/>
    </source>
</evidence>
<dbReference type="SUPFAM" id="SSF109755">
    <property type="entry name" value="PhoU-like"/>
    <property type="match status" value="1"/>
</dbReference>
<evidence type="ECO:0000256" key="3">
    <source>
        <dbReference type="ARBA" id="ARBA00022692"/>
    </source>
</evidence>
<evidence type="ECO:0000313" key="8">
    <source>
        <dbReference type="EMBL" id="TGY09319.1"/>
    </source>
</evidence>
<keyword evidence="4 6" id="KW-1133">Transmembrane helix</keyword>
<dbReference type="NCBIfam" id="TIGR00704">
    <property type="entry name" value="NaPi_cotrn_rel"/>
    <property type="match status" value="1"/>
</dbReference>
<dbReference type="Pfam" id="PF01895">
    <property type="entry name" value="PhoU"/>
    <property type="match status" value="1"/>
</dbReference>
<reference evidence="8 9" key="1">
    <citation type="submission" date="2019-04" db="EMBL/GenBank/DDBJ databases">
        <title>Microbes associate with the intestines of laboratory mice.</title>
        <authorList>
            <person name="Navarre W."/>
            <person name="Wong E."/>
            <person name="Huang K."/>
            <person name="Tropini C."/>
            <person name="Ng K."/>
            <person name="Yu B."/>
        </authorList>
    </citation>
    <scope>NUCLEOTIDE SEQUENCE [LARGE SCALE GENOMIC DNA]</scope>
    <source>
        <strain evidence="8 9">NM69_E16B</strain>
    </source>
</reference>
<name>A0A4S2B586_9BACE</name>
<keyword evidence="2" id="KW-1003">Cell membrane</keyword>
<evidence type="ECO:0000256" key="5">
    <source>
        <dbReference type="ARBA" id="ARBA00023136"/>
    </source>
</evidence>
<dbReference type="PANTHER" id="PTHR10010">
    <property type="entry name" value="SOLUTE CARRIER FAMILY 34 SODIUM PHOSPHATE , MEMBER 2-RELATED"/>
    <property type="match status" value="1"/>
</dbReference>
<evidence type="ECO:0000256" key="1">
    <source>
        <dbReference type="ARBA" id="ARBA00004651"/>
    </source>
</evidence>
<dbReference type="RefSeq" id="WP_136008846.1">
    <property type="nucleotide sequence ID" value="NZ_SRYZ01000002.1"/>
</dbReference>
<dbReference type="GO" id="GO:0044341">
    <property type="term" value="P:sodium-dependent phosphate transport"/>
    <property type="evidence" value="ECO:0007669"/>
    <property type="project" value="InterPro"/>
</dbReference>
<evidence type="ECO:0000259" key="7">
    <source>
        <dbReference type="Pfam" id="PF01895"/>
    </source>
</evidence>
<evidence type="ECO:0000256" key="6">
    <source>
        <dbReference type="SAM" id="Phobius"/>
    </source>
</evidence>
<feature type="domain" description="PhoU" evidence="7">
    <location>
        <begin position="364"/>
        <end position="450"/>
    </location>
</feature>
<keyword evidence="5 6" id="KW-0472">Membrane</keyword>
<sequence length="565" mass="63423">MEYSFYDFLKLLGSLALFLYGMKIMSEGLQKFAGDRLRTILTAMTTNRVTGVLTGILITALIQSSSATTVMVVSFVNAGLLTLSQSIGVIMGANVGTTVTAWLISVFGFKVDIAAFALPLLAIGIPLLFSQKSTRKSIGEFIFGFSFLFMGLSYLQVYSPDLGKNPEMLAFVQEWTDLGFLSILIFVLVGAVITMIVQASAATMAITLIMCANGWISFELGAALAMGQNIGTTITANLAALTGNTQARRAALAHLLFNVFGVIMVLVVFHPFTRCVSWFVADVMHQTDPATRVAFELSAFHTAFNVFNVLLLIWFVKAIERIVCMLLPLKDSDEEYRLRFISRGLLSTAELSILEARKEIHLFAERTHRMFGMVKDLLHTEKDDDFNKLFSRIEKYENISDSMELEIANYLNQVSEGRLSSESKLQIRAMLREVTEIESIGDSCYNLARTISRKRQTNKDFTEKQYGHVHFMMKLTDDALSQMIKVVERPENQIVDVNKSFNVENEINNYRNQLKNQNILDVNNKEYDYQMGVYYMDIIAECEKLGDYVVNVVEASSDIKEKKAS</sequence>
<feature type="transmembrane region" description="Helical" evidence="6">
    <location>
        <begin position="113"/>
        <end position="129"/>
    </location>
</feature>
<dbReference type="AlphaFoldDB" id="A0A4S2B586"/>
<dbReference type="EMBL" id="SRYZ01000002">
    <property type="protein sequence ID" value="TGY09319.1"/>
    <property type="molecule type" value="Genomic_DNA"/>
</dbReference>
<dbReference type="InterPro" id="IPR038078">
    <property type="entry name" value="PhoU-like_sf"/>
</dbReference>
<dbReference type="GO" id="GO:0005886">
    <property type="term" value="C:plasma membrane"/>
    <property type="evidence" value="ECO:0007669"/>
    <property type="project" value="UniProtKB-SubCell"/>
</dbReference>